<keyword evidence="3" id="KW-1015">Disulfide bond</keyword>
<dbReference type="SUPFAM" id="SSF52833">
    <property type="entry name" value="Thioredoxin-like"/>
    <property type="match status" value="1"/>
</dbReference>
<dbReference type="Gene3D" id="3.40.30.10">
    <property type="entry name" value="Glutaredoxin"/>
    <property type="match status" value="1"/>
</dbReference>
<comment type="similarity">
    <text evidence="1">Belongs to the SCO1/2 family.</text>
</comment>
<dbReference type="PANTHER" id="PTHR12151:SF25">
    <property type="entry name" value="LINALOOL DEHYDRATASE_ISOMERASE DOMAIN-CONTAINING PROTEIN"/>
    <property type="match status" value="1"/>
</dbReference>
<proteinExistence type="inferred from homology"/>
<protein>
    <submittedName>
        <fullName evidence="4">Cytochrome oxidase biogenesis protein Sco1/SenC/PrrC, thiol-disulfide reductase involved in Cu(I) insertion into CoxII Cu(A) center</fullName>
    </submittedName>
</protein>
<evidence type="ECO:0000256" key="2">
    <source>
        <dbReference type="PIRSR" id="PIRSR603782-1"/>
    </source>
</evidence>
<dbReference type="AlphaFoldDB" id="A0A6J4LLN6"/>
<reference evidence="4" key="1">
    <citation type="submission" date="2020-02" db="EMBL/GenBank/DDBJ databases">
        <authorList>
            <person name="Meier V. D."/>
        </authorList>
    </citation>
    <scope>NUCLEOTIDE SEQUENCE</scope>
    <source>
        <strain evidence="4">AVDCRST_MAG34</strain>
    </source>
</reference>
<organism evidence="4">
    <name type="scientific">uncultured Nocardioidaceae bacterium</name>
    <dbReference type="NCBI Taxonomy" id="253824"/>
    <lineage>
        <taxon>Bacteria</taxon>
        <taxon>Bacillati</taxon>
        <taxon>Actinomycetota</taxon>
        <taxon>Actinomycetes</taxon>
        <taxon>Propionibacteriales</taxon>
        <taxon>Nocardioidaceae</taxon>
        <taxon>environmental samples</taxon>
    </lineage>
</organism>
<evidence type="ECO:0000256" key="1">
    <source>
        <dbReference type="ARBA" id="ARBA00010996"/>
    </source>
</evidence>
<dbReference type="InterPro" id="IPR003782">
    <property type="entry name" value="SCO1/SenC"/>
</dbReference>
<name>A0A6J4LLN6_9ACTN</name>
<feature type="binding site" evidence="2">
    <location>
        <position position="102"/>
    </location>
    <ligand>
        <name>Cu cation</name>
        <dbReference type="ChEBI" id="CHEBI:23378"/>
    </ligand>
</feature>
<keyword evidence="2" id="KW-0186">Copper</keyword>
<evidence type="ECO:0000256" key="3">
    <source>
        <dbReference type="PIRSR" id="PIRSR603782-2"/>
    </source>
</evidence>
<accession>A0A6J4LLN6</accession>
<dbReference type="CDD" id="cd02968">
    <property type="entry name" value="SCO"/>
    <property type="match status" value="1"/>
</dbReference>
<dbReference type="PANTHER" id="PTHR12151">
    <property type="entry name" value="ELECTRON TRANSPORT PROTIN SCO1/SENC FAMILY MEMBER"/>
    <property type="match status" value="1"/>
</dbReference>
<feature type="binding site" evidence="2">
    <location>
        <position position="188"/>
    </location>
    <ligand>
        <name>Cu cation</name>
        <dbReference type="ChEBI" id="CHEBI:23378"/>
    </ligand>
</feature>
<dbReference type="EMBL" id="CADCUI010000014">
    <property type="protein sequence ID" value="CAA9336115.1"/>
    <property type="molecule type" value="Genomic_DNA"/>
</dbReference>
<feature type="disulfide bond" description="Redox-active" evidence="3">
    <location>
        <begin position="98"/>
        <end position="102"/>
    </location>
</feature>
<feature type="binding site" evidence="2">
    <location>
        <position position="98"/>
    </location>
    <ligand>
        <name>Cu cation</name>
        <dbReference type="ChEBI" id="CHEBI:23378"/>
    </ligand>
</feature>
<dbReference type="GO" id="GO:0046872">
    <property type="term" value="F:metal ion binding"/>
    <property type="evidence" value="ECO:0007669"/>
    <property type="project" value="UniProtKB-KW"/>
</dbReference>
<dbReference type="InterPro" id="IPR036249">
    <property type="entry name" value="Thioredoxin-like_sf"/>
</dbReference>
<evidence type="ECO:0000313" key="4">
    <source>
        <dbReference type="EMBL" id="CAA9336115.1"/>
    </source>
</evidence>
<keyword evidence="2" id="KW-0479">Metal-binding</keyword>
<dbReference type="Pfam" id="PF02630">
    <property type="entry name" value="SCO1-SenC"/>
    <property type="match status" value="1"/>
</dbReference>
<sequence>MADRRGRAALLGLTLALVVALLLTINQVGSGDGDDGDTVANGVAQLQETDGDGMHGAVLTTPYRLTDARLTDSGGRGFDLHEKLTAPLTLVFFGYSHCPDICQVVMADLASTVARLEESQAEQVEVWFVTTDPARDDPPTLRRYLDRFDPSFEGLTGSLPDIVRVADSVHVAIEKGARLPSGGFEVSHGTPVLGIRDDGSVPILWTEGTSAARLAEDVHTLLTEGIPAGAAS</sequence>
<gene>
    <name evidence="4" type="ORF">AVDCRST_MAG34-831</name>
</gene>